<gene>
    <name evidence="1" type="primary">thiS</name>
    <name evidence="1" type="ORF">VQ7734_02060</name>
</gene>
<dbReference type="CDD" id="cd00565">
    <property type="entry name" value="Ubl_ThiS"/>
    <property type="match status" value="1"/>
</dbReference>
<accession>A0A1M7YUQ8</accession>
<dbReference type="Proteomes" id="UP000184600">
    <property type="component" value="Unassembled WGS sequence"/>
</dbReference>
<dbReference type="InterPro" id="IPR012675">
    <property type="entry name" value="Beta-grasp_dom_sf"/>
</dbReference>
<dbReference type="PANTHER" id="PTHR34472">
    <property type="entry name" value="SULFUR CARRIER PROTEIN THIS"/>
    <property type="match status" value="1"/>
</dbReference>
<evidence type="ECO:0000313" key="1">
    <source>
        <dbReference type="EMBL" id="SHO56291.1"/>
    </source>
</evidence>
<dbReference type="STRING" id="1117707.VQ7734_02060"/>
<reference evidence="2" key="1">
    <citation type="submission" date="2016-12" db="EMBL/GenBank/DDBJ databases">
        <authorList>
            <person name="Rodrigo-Torres L."/>
            <person name="Arahal R.D."/>
            <person name="Lucena T."/>
        </authorList>
    </citation>
    <scope>NUCLEOTIDE SEQUENCE [LARGE SCALE GENOMIC DNA]</scope>
</reference>
<organism evidence="1 2">
    <name type="scientific">Vibrio quintilis</name>
    <dbReference type="NCBI Taxonomy" id="1117707"/>
    <lineage>
        <taxon>Bacteria</taxon>
        <taxon>Pseudomonadati</taxon>
        <taxon>Pseudomonadota</taxon>
        <taxon>Gammaproteobacteria</taxon>
        <taxon>Vibrionales</taxon>
        <taxon>Vibrionaceae</taxon>
        <taxon>Vibrio</taxon>
    </lineage>
</organism>
<proteinExistence type="predicted"/>
<protein>
    <submittedName>
        <fullName evidence="1">Sulfur carrier protein ThiS</fullName>
    </submittedName>
</protein>
<dbReference type="AlphaFoldDB" id="A0A1M7YUQ8"/>
<dbReference type="Pfam" id="PF02597">
    <property type="entry name" value="ThiS"/>
    <property type="match status" value="1"/>
</dbReference>
<dbReference type="Gene3D" id="3.10.20.30">
    <property type="match status" value="1"/>
</dbReference>
<dbReference type="NCBIfam" id="TIGR01683">
    <property type="entry name" value="thiS"/>
    <property type="match status" value="1"/>
</dbReference>
<dbReference type="SUPFAM" id="SSF54285">
    <property type="entry name" value="MoaD/ThiS"/>
    <property type="match status" value="1"/>
</dbReference>
<dbReference type="InterPro" id="IPR003749">
    <property type="entry name" value="ThiS/MoaD-like"/>
</dbReference>
<dbReference type="InterPro" id="IPR016155">
    <property type="entry name" value="Mopterin_synth/thiamin_S_b"/>
</dbReference>
<dbReference type="OrthoDB" id="6388078at2"/>
<keyword evidence="2" id="KW-1185">Reference proteome</keyword>
<dbReference type="PANTHER" id="PTHR34472:SF1">
    <property type="entry name" value="SULFUR CARRIER PROTEIN THIS"/>
    <property type="match status" value="1"/>
</dbReference>
<dbReference type="EMBL" id="FRFG01000023">
    <property type="protein sequence ID" value="SHO56291.1"/>
    <property type="molecule type" value="Genomic_DNA"/>
</dbReference>
<evidence type="ECO:0000313" key="2">
    <source>
        <dbReference type="Proteomes" id="UP000184600"/>
    </source>
</evidence>
<name>A0A1M7YUQ8_9VIBR</name>
<dbReference type="InterPro" id="IPR010035">
    <property type="entry name" value="Thi_S"/>
</dbReference>
<sequence length="66" mass="7468">MNIMINDKNYIVADELTLMTLIEKLTLPQSGSVFAVNEQIIAKQYWDRTRLNDGDHISLFQVIAGG</sequence>